<dbReference type="EMBL" id="CP059733">
    <property type="protein sequence ID" value="WDE02819.1"/>
    <property type="molecule type" value="Genomic_DNA"/>
</dbReference>
<dbReference type="CDD" id="cd01949">
    <property type="entry name" value="GGDEF"/>
    <property type="match status" value="1"/>
</dbReference>
<dbReference type="Gene3D" id="3.30.450.20">
    <property type="entry name" value="PAS domain"/>
    <property type="match status" value="1"/>
</dbReference>
<evidence type="ECO:0000259" key="3">
    <source>
        <dbReference type="PROSITE" id="PS50887"/>
    </source>
</evidence>
<dbReference type="Gene3D" id="3.30.70.270">
    <property type="match status" value="1"/>
</dbReference>
<dbReference type="PANTHER" id="PTHR46663:SF2">
    <property type="entry name" value="GGDEF DOMAIN-CONTAINING PROTEIN"/>
    <property type="match status" value="1"/>
</dbReference>
<dbReference type="InterPro" id="IPR000014">
    <property type="entry name" value="PAS"/>
</dbReference>
<feature type="domain" description="GGDEF" evidence="3">
    <location>
        <begin position="161"/>
        <end position="295"/>
    </location>
</feature>
<feature type="domain" description="PAS" evidence="2">
    <location>
        <begin position="7"/>
        <end position="85"/>
    </location>
</feature>
<dbReference type="InterPro" id="IPR052163">
    <property type="entry name" value="DGC-Regulatory_Protein"/>
</dbReference>
<protein>
    <submittedName>
        <fullName evidence="4">GGDEF domain-containing protein</fullName>
    </submittedName>
</protein>
<dbReference type="SUPFAM" id="SSF55073">
    <property type="entry name" value="Nucleotide cyclase"/>
    <property type="match status" value="1"/>
</dbReference>
<dbReference type="Pfam" id="PF00990">
    <property type="entry name" value="GGDEF"/>
    <property type="match status" value="1"/>
</dbReference>
<dbReference type="PROSITE" id="PS50887">
    <property type="entry name" value="GGDEF"/>
    <property type="match status" value="1"/>
</dbReference>
<dbReference type="InterPro" id="IPR000160">
    <property type="entry name" value="GGDEF_dom"/>
</dbReference>
<evidence type="ECO:0000313" key="5">
    <source>
        <dbReference type="Proteomes" id="UP000032352"/>
    </source>
</evidence>
<dbReference type="SUPFAM" id="SSF55785">
    <property type="entry name" value="PYP-like sensor domain (PAS domain)"/>
    <property type="match status" value="1"/>
</dbReference>
<dbReference type="AlphaFoldDB" id="A0AAF0C7G2"/>
<dbReference type="PANTHER" id="PTHR46663">
    <property type="entry name" value="DIGUANYLATE CYCLASE DGCT-RELATED"/>
    <property type="match status" value="1"/>
</dbReference>
<dbReference type="InterPro" id="IPR013767">
    <property type="entry name" value="PAS_fold"/>
</dbReference>
<dbReference type="RefSeq" id="WP_161797959.1">
    <property type="nucleotide sequence ID" value="NZ_CP059733.1"/>
</dbReference>
<accession>A0AAF0C7G2</accession>
<keyword evidence="5" id="KW-1185">Reference proteome</keyword>
<dbReference type="InterPro" id="IPR029787">
    <property type="entry name" value="Nucleotide_cyclase"/>
</dbReference>
<reference evidence="4 5" key="1">
    <citation type="journal article" date="2015" name="Genome Announc.">
        <title>Draft Genome Sequences of Marine Isolates of Thalassomonas viridans and Thalassomonas actiniarum.</title>
        <authorList>
            <person name="Olonade I."/>
            <person name="van Zyl L.J."/>
            <person name="Trindade M."/>
        </authorList>
    </citation>
    <scope>NUCLEOTIDE SEQUENCE [LARGE SCALE GENOMIC DNA]</scope>
    <source>
        <strain evidence="4 5">XOM25</strain>
    </source>
</reference>
<evidence type="ECO:0000313" key="4">
    <source>
        <dbReference type="EMBL" id="WDE02819.1"/>
    </source>
</evidence>
<dbReference type="InterPro" id="IPR035965">
    <property type="entry name" value="PAS-like_dom_sf"/>
</dbReference>
<comment type="cofactor">
    <cofactor evidence="1">
        <name>Mg(2+)</name>
        <dbReference type="ChEBI" id="CHEBI:18420"/>
    </cofactor>
</comment>
<dbReference type="SMART" id="SM00267">
    <property type="entry name" value="GGDEF"/>
    <property type="match status" value="1"/>
</dbReference>
<name>A0AAF0C7G2_9GAMM</name>
<dbReference type="Pfam" id="PF00989">
    <property type="entry name" value="PAS"/>
    <property type="match status" value="1"/>
</dbReference>
<sequence length="295" mass="32477">MALFNPGDDTFKQLINELPVGLLLVNRQGEIVFINDKLQQLLGYSQEEIIGKSVNNLVPERYRKDHADMLSSYLKAPVSRAMDQGRVLLGVNKKGHEVQFKIGLTPVSLNGESYVLASMIEVSNQIIKIAANNDPLTGLPNRTFFYELSENIRGEAIRNGVRLSLLFIDLDDFKAVNDQYGHDIGDLVLCEVADCLNHSVRKNDIIGRLGGDEFVLCLYGVPNDQALNGIAKGLVDKISAIDKVQGHAINISASVGVACSSNPRNIPLADMIKLADKLMYQAKDRGKGKVIWIEC</sequence>
<dbReference type="CDD" id="cd00130">
    <property type="entry name" value="PAS"/>
    <property type="match status" value="1"/>
</dbReference>
<dbReference type="FunFam" id="3.30.70.270:FF:000001">
    <property type="entry name" value="Diguanylate cyclase domain protein"/>
    <property type="match status" value="1"/>
</dbReference>
<organism evidence="4 5">
    <name type="scientific">Thalassomonas viridans</name>
    <dbReference type="NCBI Taxonomy" id="137584"/>
    <lineage>
        <taxon>Bacteria</taxon>
        <taxon>Pseudomonadati</taxon>
        <taxon>Pseudomonadota</taxon>
        <taxon>Gammaproteobacteria</taxon>
        <taxon>Alteromonadales</taxon>
        <taxon>Colwelliaceae</taxon>
        <taxon>Thalassomonas</taxon>
    </lineage>
</organism>
<dbReference type="Proteomes" id="UP000032352">
    <property type="component" value="Chromosome"/>
</dbReference>
<proteinExistence type="predicted"/>
<dbReference type="GO" id="GO:0003824">
    <property type="term" value="F:catalytic activity"/>
    <property type="evidence" value="ECO:0007669"/>
    <property type="project" value="UniProtKB-ARBA"/>
</dbReference>
<evidence type="ECO:0000259" key="2">
    <source>
        <dbReference type="PROSITE" id="PS50112"/>
    </source>
</evidence>
<dbReference type="KEGG" id="tvd:SG34_015345"/>
<dbReference type="NCBIfam" id="TIGR00254">
    <property type="entry name" value="GGDEF"/>
    <property type="match status" value="1"/>
</dbReference>
<dbReference type="PROSITE" id="PS50112">
    <property type="entry name" value="PAS"/>
    <property type="match status" value="1"/>
</dbReference>
<gene>
    <name evidence="4" type="ORF">SG34_015345</name>
</gene>
<dbReference type="NCBIfam" id="TIGR00229">
    <property type="entry name" value="sensory_box"/>
    <property type="match status" value="1"/>
</dbReference>
<reference evidence="4 5" key="2">
    <citation type="journal article" date="2022" name="Mar. Drugs">
        <title>Bioassay-Guided Fractionation Leads to the Detection of Cholic Acid Generated by the Rare Thalassomonas sp.</title>
        <authorList>
            <person name="Pheiffer F."/>
            <person name="Schneider Y.K."/>
            <person name="Hansen E.H."/>
            <person name="Andersen J.H."/>
            <person name="Isaksson J."/>
            <person name="Busche T."/>
            <person name="R C."/>
            <person name="Kalinowski J."/>
            <person name="Zyl L.V."/>
            <person name="Trindade M."/>
        </authorList>
    </citation>
    <scope>NUCLEOTIDE SEQUENCE [LARGE SCALE GENOMIC DNA]</scope>
    <source>
        <strain evidence="4 5">XOM25</strain>
    </source>
</reference>
<dbReference type="SMART" id="SM00091">
    <property type="entry name" value="PAS"/>
    <property type="match status" value="1"/>
</dbReference>
<dbReference type="InterPro" id="IPR043128">
    <property type="entry name" value="Rev_trsase/Diguanyl_cyclase"/>
</dbReference>
<evidence type="ECO:0000256" key="1">
    <source>
        <dbReference type="ARBA" id="ARBA00001946"/>
    </source>
</evidence>
<dbReference type="GO" id="GO:0006355">
    <property type="term" value="P:regulation of DNA-templated transcription"/>
    <property type="evidence" value="ECO:0007669"/>
    <property type="project" value="InterPro"/>
</dbReference>